<gene>
    <name evidence="1" type="ORF">GOQ09_04975</name>
</gene>
<evidence type="ECO:0000313" key="2">
    <source>
        <dbReference type="Proteomes" id="UP000425817"/>
    </source>
</evidence>
<dbReference type="EMBL" id="CP046622">
    <property type="protein sequence ID" value="QGW80967.1"/>
    <property type="molecule type" value="Genomic_DNA"/>
</dbReference>
<accession>A0A6I6HIJ2</accession>
<protein>
    <submittedName>
        <fullName evidence="1">Uncharacterized protein</fullName>
    </submittedName>
</protein>
<evidence type="ECO:0000313" key="1">
    <source>
        <dbReference type="EMBL" id="QGW80967.1"/>
    </source>
</evidence>
<name>A0A6I6HIJ2_VARPD</name>
<dbReference type="OrthoDB" id="8685853at2"/>
<dbReference type="RefSeq" id="WP_157612168.1">
    <property type="nucleotide sequence ID" value="NZ_CP046622.1"/>
</dbReference>
<sequence>MSLPAIRRNNVLVLFGEFVAEHAANGAEPLGLAARFAQKLQISASMWSQIKKGRVISDKLARQIESHCGKAPLWLDAPQAAEPLPDAGEERFVELARQAYRAQNARGKRALRTILLEHANPPEGKSPR</sequence>
<proteinExistence type="predicted"/>
<reference evidence="1 2" key="1">
    <citation type="submission" date="2019-12" db="EMBL/GenBank/DDBJ databases">
        <title>Hybrid Genome Assemblies of two High G+C Isolates from Undergraduate Microbiology Courses.</title>
        <authorList>
            <person name="Ne Ville C.J."/>
            <person name="Enright D."/>
            <person name="Hernandez I."/>
            <person name="Dodsworth J."/>
            <person name="Orwin P.M."/>
        </authorList>
    </citation>
    <scope>NUCLEOTIDE SEQUENCE [LARGE SCALE GENOMIC DNA]</scope>
    <source>
        <strain evidence="1 2">CSUSB</strain>
    </source>
</reference>
<dbReference type="AlphaFoldDB" id="A0A6I6HIJ2"/>
<organism evidence="1 2">
    <name type="scientific">Variovorax paradoxus</name>
    <dbReference type="NCBI Taxonomy" id="34073"/>
    <lineage>
        <taxon>Bacteria</taxon>
        <taxon>Pseudomonadati</taxon>
        <taxon>Pseudomonadota</taxon>
        <taxon>Betaproteobacteria</taxon>
        <taxon>Burkholderiales</taxon>
        <taxon>Comamonadaceae</taxon>
        <taxon>Variovorax</taxon>
    </lineage>
</organism>
<dbReference type="Proteomes" id="UP000425817">
    <property type="component" value="Chromosome"/>
</dbReference>